<comment type="subcellular location">
    <subcellularLocation>
        <location evidence="1">Host nucleus</location>
    </subcellularLocation>
</comment>
<feature type="region of interest" description="Disordered" evidence="4">
    <location>
        <begin position="474"/>
        <end position="546"/>
    </location>
</feature>
<feature type="compositionally biased region" description="Basic and acidic residues" evidence="4">
    <location>
        <begin position="175"/>
        <end position="185"/>
    </location>
</feature>
<feature type="region of interest" description="Disordered" evidence="4">
    <location>
        <begin position="149"/>
        <end position="403"/>
    </location>
</feature>
<comment type="similarity">
    <text evidence="2">Belongs to the herpesviridae U79/UL112 family.</text>
</comment>
<evidence type="ECO:0000256" key="2">
    <source>
        <dbReference type="ARBA" id="ARBA00006651"/>
    </source>
</evidence>
<evidence type="ECO:0000313" key="6">
    <source>
        <dbReference type="Proteomes" id="UP000101154"/>
    </source>
</evidence>
<dbReference type="EMBL" id="JQ795930">
    <property type="protein sequence ID" value="AFL03441.1"/>
    <property type="molecule type" value="Genomic_DNA"/>
</dbReference>
<proteinExistence type="inferred from homology"/>
<sequence length="572" mass="60313">MEETTSTRTYWTFRGVSRVLHQSVNTGFDVRQSSFESATLVRCLDGEGTTTALGKGWLCCTVVQHGDGNAPKGQPQQGFMSLDVTVEDILDNLFVRGMVVNNKNVSSVVGQGKSGDSSLLTVISEPDTLQVTFIRHHTKFSDSIAQASSSGASLSSGIPSSSSSVSASVPSTAALEERRARAERHERKKHQHQQQQQQQANSVQDGAGQMRVSGGGDRDPRVLNRPKDRRSETDGKSGRSASADGAGGAESHSSGGSPLDKRPKTHHEPKTAAEHTPRHMPMEHNPTSDPVGFLNYSSHAPLTDHPGSDGALLQNETAGFGDAEERPEELGSRAPSPARGNSGTEAGADAGVRASTSATDDGGDDEHVTPSTSSGLSNRHLPPNSQASSAPLSPHPRSPHFEDIIQSLTRLINECGKGDRVDTPAPSRRTPECSDSHASPAATSTAATAAAATTVPVCEAPRPVCEIRPYMVNTAAAPQPPPEPQQPAANRRTRGGARPRNGSRGGGGGRRGASTSGRRRRRNQDDESEDEILPGPSRRRSVPPSFAEDGLEIIDLAEEAALAAASIASFFD</sequence>
<name>I3WEX8_RHCM6</name>
<organism evidence="5 6">
    <name type="scientific">Rhesus cytomegalovirus (strain 68-1)</name>
    <name type="common">RhCMV</name>
    <dbReference type="NCBI Taxonomy" id="47929"/>
    <lineage>
        <taxon>Viruses</taxon>
        <taxon>Duplodnaviria</taxon>
        <taxon>Heunggongvirae</taxon>
        <taxon>Peploviricota</taxon>
        <taxon>Herviviricetes</taxon>
        <taxon>Herpesvirales</taxon>
        <taxon>Orthoherpesviridae</taxon>
        <taxon>Betaherpesvirinae</taxon>
        <taxon>Cytomegalovirus</taxon>
        <taxon>Cytomegalovirus macacinebeta3</taxon>
    </lineage>
</organism>
<feature type="compositionally biased region" description="Basic and acidic residues" evidence="4">
    <location>
        <begin position="259"/>
        <end position="282"/>
    </location>
</feature>
<dbReference type="Pfam" id="PF03064">
    <property type="entry name" value="U79_P34"/>
    <property type="match status" value="1"/>
</dbReference>
<feature type="compositionally biased region" description="Polar residues" evidence="4">
    <location>
        <begin position="369"/>
        <end position="391"/>
    </location>
</feature>
<evidence type="ECO:0000256" key="3">
    <source>
        <dbReference type="ARBA" id="ARBA00022562"/>
    </source>
</evidence>
<reference evidence="5 6" key="1">
    <citation type="journal article" date="2012" name="J. Virol.">
        <title>Reevaluation of the Coding Potential and Proteomic Analysis of the BAC-Derived Rhesus Cytomegalovirus Strain 68-1.</title>
        <authorList>
            <person name="Malouli D."/>
            <person name="Nakayasu E.S."/>
            <person name="Viswanathan K."/>
            <person name="Camp D.G.II."/>
            <person name="Chang W.L."/>
            <person name="Barry P.A."/>
            <person name="Smith R.D."/>
            <person name="Fruh K."/>
        </authorList>
    </citation>
    <scope>NUCLEOTIDE SEQUENCE [LARGE SCALE GENOMIC DNA]</scope>
    <source>
        <strain evidence="5">68-1 BAC</strain>
    </source>
</reference>
<dbReference type="Proteomes" id="UP000101154">
    <property type="component" value="Segment"/>
</dbReference>
<keyword evidence="3" id="KW-1048">Host nucleus</keyword>
<protein>
    <submittedName>
        <fullName evidence="5">Rh144/Rh145</fullName>
    </submittedName>
</protein>
<evidence type="ECO:0000256" key="4">
    <source>
        <dbReference type="SAM" id="MobiDB-lite"/>
    </source>
</evidence>
<organismHost>
    <name type="scientific">Macaca mulatta</name>
    <name type="common">Rhesus macaque</name>
    <dbReference type="NCBI Taxonomy" id="9544"/>
</organismHost>
<dbReference type="GO" id="GO:0042025">
    <property type="term" value="C:host cell nucleus"/>
    <property type="evidence" value="ECO:0007669"/>
    <property type="project" value="UniProtKB-SubCell"/>
</dbReference>
<feature type="compositionally biased region" description="Low complexity" evidence="4">
    <location>
        <begin position="438"/>
        <end position="457"/>
    </location>
</feature>
<feature type="compositionally biased region" description="Low complexity" evidence="4">
    <location>
        <begin position="238"/>
        <end position="257"/>
    </location>
</feature>
<feature type="compositionally biased region" description="Basic and acidic residues" evidence="4">
    <location>
        <begin position="216"/>
        <end position="237"/>
    </location>
</feature>
<feature type="compositionally biased region" description="Low complexity" evidence="4">
    <location>
        <begin position="149"/>
        <end position="174"/>
    </location>
</feature>
<dbReference type="InterPro" id="IPR004138">
    <property type="entry name" value="U79_P34"/>
</dbReference>
<evidence type="ECO:0000256" key="1">
    <source>
        <dbReference type="ARBA" id="ARBA00004147"/>
    </source>
</evidence>
<evidence type="ECO:0000313" key="5">
    <source>
        <dbReference type="EMBL" id="AFL03441.1"/>
    </source>
</evidence>
<feature type="region of interest" description="Disordered" evidence="4">
    <location>
        <begin position="415"/>
        <end position="462"/>
    </location>
</feature>
<accession>I3WEX8</accession>